<organism evidence="2 3">
    <name type="scientific">Bifidobacterium goeldii</name>
    <dbReference type="NCBI Taxonomy" id="2306975"/>
    <lineage>
        <taxon>Bacteria</taxon>
        <taxon>Bacillati</taxon>
        <taxon>Actinomycetota</taxon>
        <taxon>Actinomycetes</taxon>
        <taxon>Bifidobacteriales</taxon>
        <taxon>Bifidobacteriaceae</taxon>
        <taxon>Bifidobacterium</taxon>
    </lineage>
</organism>
<dbReference type="AlphaFoldDB" id="A0A430FM14"/>
<evidence type="ECO:0000313" key="3">
    <source>
        <dbReference type="Proteomes" id="UP000287533"/>
    </source>
</evidence>
<comment type="caution">
    <text evidence="2">The sequence shown here is derived from an EMBL/GenBank/DDBJ whole genome shotgun (WGS) entry which is preliminary data.</text>
</comment>
<protein>
    <recommendedName>
        <fullName evidence="4">Gp28</fullName>
    </recommendedName>
</protein>
<sequence>MAATLKLGTKIPGTSAEGNITTLWVPTIANIKAPTLDELNAGTDISNYVMLGGWSFSPSQDSVSDQRENTTQDFGAPGRKSAGDISIEVIDNTNTEHQDQNEAVTLMAENNEGFIVRRRGMATDAPLAAGQKLTVVAVRCGEKQVINPDANTMIRSKIPLFAKAPGWESETAAIAAPAAGKTGA</sequence>
<proteinExistence type="predicted"/>
<evidence type="ECO:0000313" key="2">
    <source>
        <dbReference type="EMBL" id="RSX53939.1"/>
    </source>
</evidence>
<keyword evidence="3" id="KW-1185">Reference proteome</keyword>
<dbReference type="EMBL" id="QXGL01000001">
    <property type="protein sequence ID" value="RSX53939.1"/>
    <property type="molecule type" value="Genomic_DNA"/>
</dbReference>
<evidence type="ECO:0000256" key="1">
    <source>
        <dbReference type="SAM" id="MobiDB-lite"/>
    </source>
</evidence>
<feature type="region of interest" description="Disordered" evidence="1">
    <location>
        <begin position="59"/>
        <end position="81"/>
    </location>
</feature>
<reference evidence="2 3" key="1">
    <citation type="submission" date="2018-09" db="EMBL/GenBank/DDBJ databases">
        <title>Characterization of the phylogenetic diversity of five novel species belonging to the genus Bifidobacterium.</title>
        <authorList>
            <person name="Lugli G.A."/>
            <person name="Duranti S."/>
            <person name="Milani C."/>
        </authorList>
    </citation>
    <scope>NUCLEOTIDE SEQUENCE [LARGE SCALE GENOMIC DNA]</scope>
    <source>
        <strain evidence="2 3">2034B</strain>
    </source>
</reference>
<dbReference type="Pfam" id="PF25595">
    <property type="entry name" value="Phage_TTP_16"/>
    <property type="match status" value="1"/>
</dbReference>
<dbReference type="Proteomes" id="UP000287533">
    <property type="component" value="Unassembled WGS sequence"/>
</dbReference>
<dbReference type="OrthoDB" id="4940083at2"/>
<name>A0A430FM14_9BIFI</name>
<dbReference type="RefSeq" id="WP_125979241.1">
    <property type="nucleotide sequence ID" value="NZ_QXGL01000001.1"/>
</dbReference>
<gene>
    <name evidence="2" type="ORF">D2E25_0245</name>
</gene>
<dbReference type="InterPro" id="IPR058009">
    <property type="entry name" value="TTP_Phage_16"/>
</dbReference>
<evidence type="ECO:0008006" key="4">
    <source>
        <dbReference type="Google" id="ProtNLM"/>
    </source>
</evidence>
<accession>A0A430FM14</accession>